<dbReference type="InterPro" id="IPR036915">
    <property type="entry name" value="Cyclin-like_sf"/>
</dbReference>
<feature type="domain" description="Cyclin N-terminal" evidence="2">
    <location>
        <begin position="8"/>
        <end position="138"/>
    </location>
</feature>
<proteinExistence type="predicted"/>
<dbReference type="VEuPathDB" id="VectorBase:SSCA001615"/>
<evidence type="ECO:0000313" key="3">
    <source>
        <dbReference type="EMBL" id="KAF7488835.1"/>
    </source>
</evidence>
<evidence type="ECO:0000313" key="6">
    <source>
        <dbReference type="Proteomes" id="UP000070412"/>
    </source>
</evidence>
<dbReference type="Proteomes" id="UP000616769">
    <property type="component" value="Unassembled WGS sequence"/>
</dbReference>
<dbReference type="AlphaFoldDB" id="A0A132A0U4"/>
<organism evidence="4 7">
    <name type="scientific">Sarcoptes scabiei</name>
    <name type="common">Itch mite</name>
    <name type="synonym">Acarus scabiei</name>
    <dbReference type="NCBI Taxonomy" id="52283"/>
    <lineage>
        <taxon>Eukaryota</taxon>
        <taxon>Metazoa</taxon>
        <taxon>Ecdysozoa</taxon>
        <taxon>Arthropoda</taxon>
        <taxon>Chelicerata</taxon>
        <taxon>Arachnida</taxon>
        <taxon>Acari</taxon>
        <taxon>Acariformes</taxon>
        <taxon>Sarcoptiformes</taxon>
        <taxon>Astigmata</taxon>
        <taxon>Psoroptidia</taxon>
        <taxon>Sarcoptoidea</taxon>
        <taxon>Sarcoptidae</taxon>
        <taxon>Sarcoptinae</taxon>
        <taxon>Sarcoptes</taxon>
    </lineage>
</organism>
<reference evidence="4 7" key="1">
    <citation type="journal article" date="2015" name="Parasit. Vectors">
        <title>Draft genome of the scabies mite.</title>
        <authorList>
            <person name="Rider S.D.Jr."/>
            <person name="Morgan M.S."/>
            <person name="Arlian L.G."/>
        </authorList>
    </citation>
    <scope>NUCLEOTIDE SEQUENCE [LARGE SCALE GENOMIC DNA]</scope>
    <source>
        <strain evidence="4">Arlian Lab</strain>
    </source>
</reference>
<dbReference type="Gene3D" id="1.10.472.10">
    <property type="entry name" value="Cyclin-like"/>
    <property type="match status" value="2"/>
</dbReference>
<evidence type="ECO:0000256" key="1">
    <source>
        <dbReference type="ARBA" id="ARBA00023127"/>
    </source>
</evidence>
<evidence type="ECO:0000313" key="7">
    <source>
        <dbReference type="Proteomes" id="UP000616769"/>
    </source>
</evidence>
<dbReference type="SUPFAM" id="SSF47954">
    <property type="entry name" value="Cyclin-like"/>
    <property type="match status" value="2"/>
</dbReference>
<evidence type="ECO:0000313" key="5">
    <source>
        <dbReference type="EnsemblMetazoa" id="KAF7488835.1"/>
    </source>
</evidence>
<name>A0A132A0U4_SARSC</name>
<gene>
    <name evidence="4" type="ORF">QR98_0031370</name>
    <name evidence="3" type="ORF">SSS_4656</name>
</gene>
<dbReference type="EMBL" id="JXLN01009873">
    <property type="protein sequence ID" value="KPM04686.1"/>
    <property type="molecule type" value="Genomic_DNA"/>
</dbReference>
<evidence type="ECO:0000259" key="2">
    <source>
        <dbReference type="Pfam" id="PF00134"/>
    </source>
</evidence>
<dbReference type="Pfam" id="PF00134">
    <property type="entry name" value="Cyclin_N"/>
    <property type="match status" value="1"/>
</dbReference>
<dbReference type="PANTHER" id="PTHR10026">
    <property type="entry name" value="CYCLIN"/>
    <property type="match status" value="1"/>
</dbReference>
<dbReference type="GO" id="GO:0016538">
    <property type="term" value="F:cyclin-dependent protein serine/threonine kinase regulator activity"/>
    <property type="evidence" value="ECO:0007669"/>
    <property type="project" value="InterPro"/>
</dbReference>
<reference evidence="5" key="4">
    <citation type="submission" date="2022-06" db="UniProtKB">
        <authorList>
            <consortium name="EnsemblMetazoa"/>
        </authorList>
    </citation>
    <scope>IDENTIFICATION</scope>
</reference>
<reference evidence="6" key="2">
    <citation type="journal article" date="2020" name="PLoS Negl. Trop. Dis.">
        <title>High-quality nuclear genome for Sarcoptes scabiei-A critical resource for a neglected parasite.</title>
        <authorList>
            <person name="Korhonen P.K."/>
            <person name="Gasser R.B."/>
            <person name="Ma G."/>
            <person name="Wang T."/>
            <person name="Stroehlein A.J."/>
            <person name="Young N.D."/>
            <person name="Ang C.S."/>
            <person name="Fernando D.D."/>
            <person name="Lu H.C."/>
            <person name="Taylor S."/>
            <person name="Reynolds S.L."/>
            <person name="Mofiz E."/>
            <person name="Najaraj S.H."/>
            <person name="Gowda H."/>
            <person name="Madugundu A."/>
            <person name="Renuse S."/>
            <person name="Holt D."/>
            <person name="Pandey A."/>
            <person name="Papenfuss A.T."/>
            <person name="Fischer K."/>
        </authorList>
    </citation>
    <scope>NUCLEOTIDE SEQUENCE [LARGE SCALE GENOMIC DNA]</scope>
</reference>
<keyword evidence="1" id="KW-0195">Cyclin</keyword>
<dbReference type="OrthoDB" id="79090at2759"/>
<evidence type="ECO:0000313" key="4">
    <source>
        <dbReference type="EMBL" id="KPM04686.1"/>
    </source>
</evidence>
<dbReference type="Proteomes" id="UP000070412">
    <property type="component" value="Unassembled WGS sequence"/>
</dbReference>
<accession>A0A132A0U4</accession>
<dbReference type="InterPro" id="IPR043198">
    <property type="entry name" value="Cyclin/Ssn8"/>
</dbReference>
<sequence>MAIIVDDERWRKNLIKLTIQSGIHLQLHSDSICSACRYLHRYVNFMRTSPNNNQCHQDVGIVVSTALYIAIKTNENHHQLSELISSVHFHLKTIDQQDREMINYDAFKIMDKDFDYWKIRDTITHFELILLRILDFDLVLDLPHKYLIFYLKFLSNWIDKDFVVDRVFQLSWSILNDFICYYPKSPRFESNQIALATLEIAMITIDPDLKKICSNKTSSHRDWYTNFDERLDSDSIENIICEIFKFYR</sequence>
<dbReference type="EMBL" id="WVUK01000065">
    <property type="protein sequence ID" value="KAF7488835.1"/>
    <property type="molecule type" value="Genomic_DNA"/>
</dbReference>
<reference evidence="3" key="3">
    <citation type="submission" date="2020-01" db="EMBL/GenBank/DDBJ databases">
        <authorList>
            <person name="Korhonen P.K.K."/>
            <person name="Guangxu M.G."/>
            <person name="Wang T.W."/>
            <person name="Stroehlein A.J.S."/>
            <person name="Young N.D."/>
            <person name="Ang C.-S.A."/>
            <person name="Fernando D.W.F."/>
            <person name="Lu H.L."/>
            <person name="Taylor S.T."/>
            <person name="Ehtesham M.E.M."/>
            <person name="Najaraj S.H.N."/>
            <person name="Harsha G.H.G."/>
            <person name="Madugundu A.M."/>
            <person name="Renuse S.R."/>
            <person name="Holt D.H."/>
            <person name="Pandey A.P."/>
            <person name="Papenfuss A.P."/>
            <person name="Gasser R.B.G."/>
            <person name="Fischer K.F."/>
        </authorList>
    </citation>
    <scope>NUCLEOTIDE SEQUENCE</scope>
    <source>
        <strain evidence="3">SSS_KF_BRIS2020</strain>
    </source>
</reference>
<dbReference type="GO" id="GO:0006357">
    <property type="term" value="P:regulation of transcription by RNA polymerase II"/>
    <property type="evidence" value="ECO:0007669"/>
    <property type="project" value="InterPro"/>
</dbReference>
<dbReference type="InterPro" id="IPR006671">
    <property type="entry name" value="Cyclin_N"/>
</dbReference>
<keyword evidence="6" id="KW-1185">Reference proteome</keyword>
<dbReference type="EnsemblMetazoa" id="SSS_4656s_mrna">
    <property type="protein sequence ID" value="KAF7488835.1"/>
    <property type="gene ID" value="SSS_4656"/>
</dbReference>
<protein>
    <submittedName>
        <fullName evidence="3">Cyclin-related protein FAM58A</fullName>
    </submittedName>
</protein>